<dbReference type="InterPro" id="IPR052735">
    <property type="entry name" value="NAD_biosynth-regulator"/>
</dbReference>
<dbReference type="Gene3D" id="3.40.50.300">
    <property type="entry name" value="P-loop containing nucleotide triphosphate hydrolases"/>
    <property type="match status" value="1"/>
</dbReference>
<evidence type="ECO:0000313" key="2">
    <source>
        <dbReference type="EMBL" id="WPU94950.1"/>
    </source>
</evidence>
<dbReference type="PANTHER" id="PTHR37512">
    <property type="entry name" value="TRIFUNCTIONAL NAD BIOSYNTHESIS/REGULATOR PROTEIN NADR"/>
    <property type="match status" value="1"/>
</dbReference>
<dbReference type="PANTHER" id="PTHR37512:SF1">
    <property type="entry name" value="NADR_TTD14 AAA DOMAIN-CONTAINING PROTEIN"/>
    <property type="match status" value="1"/>
</dbReference>
<dbReference type="Proteomes" id="UP001324380">
    <property type="component" value="Chromosome"/>
</dbReference>
<protein>
    <submittedName>
        <fullName evidence="2">ATP-binding protein</fullName>
    </submittedName>
</protein>
<evidence type="ECO:0000313" key="3">
    <source>
        <dbReference type="Proteomes" id="UP001324380"/>
    </source>
</evidence>
<name>A0ABZ0TP85_9SPHI</name>
<dbReference type="SUPFAM" id="SSF52540">
    <property type="entry name" value="P-loop containing nucleoside triphosphate hydrolases"/>
    <property type="match status" value="1"/>
</dbReference>
<proteinExistence type="predicted"/>
<accession>A0ABZ0TP85</accession>
<dbReference type="InterPro" id="IPR027417">
    <property type="entry name" value="P-loop_NTPase"/>
</dbReference>
<keyword evidence="2" id="KW-0067">ATP-binding</keyword>
<keyword evidence="2" id="KW-0547">Nucleotide-binding</keyword>
<evidence type="ECO:0000259" key="1">
    <source>
        <dbReference type="Pfam" id="PF13521"/>
    </source>
</evidence>
<organism evidence="2 3">
    <name type="scientific">Mucilaginibacter sabulilitoris</name>
    <dbReference type="NCBI Taxonomy" id="1173583"/>
    <lineage>
        <taxon>Bacteria</taxon>
        <taxon>Pseudomonadati</taxon>
        <taxon>Bacteroidota</taxon>
        <taxon>Sphingobacteriia</taxon>
        <taxon>Sphingobacteriales</taxon>
        <taxon>Sphingobacteriaceae</taxon>
        <taxon>Mucilaginibacter</taxon>
    </lineage>
</organism>
<gene>
    <name evidence="2" type="ORF">SNE25_05370</name>
</gene>
<dbReference type="RefSeq" id="WP_321564063.1">
    <property type="nucleotide sequence ID" value="NZ_CP139558.1"/>
</dbReference>
<sequence>MKNVLKIAIVGPESTGKSTMSDYLAGHYHTIAVPEFSRSYCEQLTGECTFQDEINMFHGQLALEAELLPKANRILICDTTFITVKIWSEHVFGKAPQEVLDELPRHPYDFYLLLNIDLPWQDDPLRNFPNLREHFMAVWHKELNALNARYVVISGAGEERHDNAVKAINNFLAAD</sequence>
<dbReference type="Pfam" id="PF13521">
    <property type="entry name" value="AAA_28"/>
    <property type="match status" value="1"/>
</dbReference>
<dbReference type="InterPro" id="IPR038727">
    <property type="entry name" value="NadR/Ttd14_AAA_dom"/>
</dbReference>
<keyword evidence="3" id="KW-1185">Reference proteome</keyword>
<reference evidence="2 3" key="1">
    <citation type="submission" date="2023-11" db="EMBL/GenBank/DDBJ databases">
        <title>Analysis of the Genomes of Mucilaginibacter gossypii cycad 4 and M. sabulilitoris SNA2: microbes with the potential for plant growth promotion.</title>
        <authorList>
            <person name="Hirsch A.M."/>
            <person name="Humm E."/>
            <person name="Rubbi M."/>
            <person name="Del Vecchio G."/>
            <person name="Ha S.M."/>
            <person name="Pellegrini M."/>
            <person name="Gunsalus R.P."/>
        </authorList>
    </citation>
    <scope>NUCLEOTIDE SEQUENCE [LARGE SCALE GENOMIC DNA]</scope>
    <source>
        <strain evidence="2 3">SNA2</strain>
    </source>
</reference>
<dbReference type="EMBL" id="CP139558">
    <property type="protein sequence ID" value="WPU94950.1"/>
    <property type="molecule type" value="Genomic_DNA"/>
</dbReference>
<feature type="domain" description="NadR/Ttd14 AAA" evidence="1">
    <location>
        <begin position="6"/>
        <end position="160"/>
    </location>
</feature>
<dbReference type="GO" id="GO:0005524">
    <property type="term" value="F:ATP binding"/>
    <property type="evidence" value="ECO:0007669"/>
    <property type="project" value="UniProtKB-KW"/>
</dbReference>